<dbReference type="PROSITE" id="PS50991">
    <property type="entry name" value="PYR_CT"/>
    <property type="match status" value="1"/>
</dbReference>
<evidence type="ECO:0000313" key="9">
    <source>
        <dbReference type="EMBL" id="RDL40233.1"/>
    </source>
</evidence>
<dbReference type="NCBIfam" id="NF004283">
    <property type="entry name" value="PRK05692.1"/>
    <property type="match status" value="1"/>
</dbReference>
<comment type="similarity">
    <text evidence="2">Belongs to the HMG-CoA lyase family.</text>
</comment>
<sequence>MSLFRVRPLLRCNATRLCNQSRRYLATSSAADPDPSAGTNQQRHATSNRVRLVEVGPRDGLQNEKKAIPLTTKIELIEKLAKVGLTDIEAGSFVAPKWVPQMAESNEVLEYLLKYPPNSLNPIAYSFLAPNAKGLQNALSILRNHPNTYRTLDQQTSSPYEPDEASPAKSAPGAESTSGKPLIELSVFAAATESFTQKNLNCSIAKSLENFKEVIQGGKAHGLRVRAYISVVLGCPFEGYDVDPKKVAEIACDLMEMGADEIALGDTTGMGTAPRTSELLRAMHAAGIRNEDMAMHFHDTYGQALVNTAVSLEHGIRSFDSSVGGLGGCPYSPGATGNVSTENMAYFMESLGMDTGVDLEALCDIGDWITKEIGKPNGSSVGKAILGKRGA</sequence>
<accession>A0A370TXI8</accession>
<dbReference type="Proteomes" id="UP000254866">
    <property type="component" value="Unassembled WGS sequence"/>
</dbReference>
<comment type="catalytic activity">
    <reaction evidence="6">
        <text>(3S)-3-hydroxy-3-methylglutaryl-CoA = acetoacetate + acetyl-CoA</text>
        <dbReference type="Rhea" id="RHEA:24404"/>
        <dbReference type="ChEBI" id="CHEBI:13705"/>
        <dbReference type="ChEBI" id="CHEBI:43074"/>
        <dbReference type="ChEBI" id="CHEBI:57288"/>
        <dbReference type="EC" id="4.1.3.4"/>
    </reaction>
</comment>
<feature type="region of interest" description="Disordered" evidence="7">
    <location>
        <begin position="28"/>
        <end position="47"/>
    </location>
</feature>
<evidence type="ECO:0000256" key="6">
    <source>
        <dbReference type="ARBA" id="ARBA00049877"/>
    </source>
</evidence>
<dbReference type="RefSeq" id="XP_031872889.1">
    <property type="nucleotide sequence ID" value="XM_032008835.1"/>
</dbReference>
<evidence type="ECO:0000256" key="2">
    <source>
        <dbReference type="ARBA" id="ARBA00009405"/>
    </source>
</evidence>
<comment type="pathway">
    <text evidence="1">Metabolic intermediate metabolism; (S)-3-hydroxy-3-methylglutaryl-CoA degradation; acetoacetate from (S)-3-hydroxy-3-methylglutaryl-CoA: step 1/1.</text>
</comment>
<protein>
    <recommendedName>
        <fullName evidence="3">hydroxymethylglutaryl-CoA lyase</fullName>
        <ecNumber evidence="3">4.1.3.4</ecNumber>
    </recommendedName>
</protein>
<evidence type="ECO:0000256" key="4">
    <source>
        <dbReference type="ARBA" id="ARBA00022723"/>
    </source>
</evidence>
<dbReference type="UniPathway" id="UPA00896">
    <property type="reaction ID" value="UER00863"/>
</dbReference>
<evidence type="ECO:0000256" key="1">
    <source>
        <dbReference type="ARBA" id="ARBA00005143"/>
    </source>
</evidence>
<evidence type="ECO:0000256" key="3">
    <source>
        <dbReference type="ARBA" id="ARBA00012910"/>
    </source>
</evidence>
<feature type="domain" description="Pyruvate carboxyltransferase" evidence="8">
    <location>
        <begin position="50"/>
        <end position="363"/>
    </location>
</feature>
<dbReference type="Gene3D" id="3.20.20.70">
    <property type="entry name" value="Aldolase class I"/>
    <property type="match status" value="1"/>
</dbReference>
<feature type="region of interest" description="Disordered" evidence="7">
    <location>
        <begin position="150"/>
        <end position="178"/>
    </location>
</feature>
<keyword evidence="5" id="KW-0456">Lyase</keyword>
<dbReference type="GeneID" id="43593061"/>
<evidence type="ECO:0000256" key="7">
    <source>
        <dbReference type="SAM" id="MobiDB-lite"/>
    </source>
</evidence>
<organism evidence="9 10">
    <name type="scientific">Venustampulla echinocandica</name>
    <dbReference type="NCBI Taxonomy" id="2656787"/>
    <lineage>
        <taxon>Eukaryota</taxon>
        <taxon>Fungi</taxon>
        <taxon>Dikarya</taxon>
        <taxon>Ascomycota</taxon>
        <taxon>Pezizomycotina</taxon>
        <taxon>Leotiomycetes</taxon>
        <taxon>Helotiales</taxon>
        <taxon>Pleuroascaceae</taxon>
        <taxon>Venustampulla</taxon>
    </lineage>
</organism>
<dbReference type="GO" id="GO:0046872">
    <property type="term" value="F:metal ion binding"/>
    <property type="evidence" value="ECO:0007669"/>
    <property type="project" value="UniProtKB-KW"/>
</dbReference>
<dbReference type="GO" id="GO:0006552">
    <property type="term" value="P:L-leucine catabolic process"/>
    <property type="evidence" value="ECO:0007669"/>
    <property type="project" value="TreeGrafter"/>
</dbReference>
<dbReference type="InterPro" id="IPR043594">
    <property type="entry name" value="HMGL"/>
</dbReference>
<feature type="compositionally biased region" description="Polar residues" evidence="7">
    <location>
        <begin position="38"/>
        <end position="47"/>
    </location>
</feature>
<gene>
    <name evidence="9" type="ORF">BP5553_00212</name>
</gene>
<dbReference type="OrthoDB" id="1905920at2759"/>
<feature type="compositionally biased region" description="Polar residues" evidence="7">
    <location>
        <begin position="150"/>
        <end position="159"/>
    </location>
</feature>
<evidence type="ECO:0000259" key="8">
    <source>
        <dbReference type="PROSITE" id="PS50991"/>
    </source>
</evidence>
<evidence type="ECO:0000256" key="5">
    <source>
        <dbReference type="ARBA" id="ARBA00023239"/>
    </source>
</evidence>
<dbReference type="GO" id="GO:0004419">
    <property type="term" value="F:hydroxymethylglutaryl-CoA lyase activity"/>
    <property type="evidence" value="ECO:0007669"/>
    <property type="project" value="UniProtKB-EC"/>
</dbReference>
<dbReference type="STRING" id="2656787.A0A370TXI8"/>
<dbReference type="EC" id="4.1.3.4" evidence="3"/>
<keyword evidence="10" id="KW-1185">Reference proteome</keyword>
<dbReference type="CDD" id="cd07938">
    <property type="entry name" value="DRE_TIM_HMGL"/>
    <property type="match status" value="1"/>
</dbReference>
<dbReference type="SUPFAM" id="SSF51569">
    <property type="entry name" value="Aldolase"/>
    <property type="match status" value="1"/>
</dbReference>
<dbReference type="EMBL" id="NPIC01000001">
    <property type="protein sequence ID" value="RDL40233.1"/>
    <property type="molecule type" value="Genomic_DNA"/>
</dbReference>
<comment type="caution">
    <text evidence="9">The sequence shown here is derived from an EMBL/GenBank/DDBJ whole genome shotgun (WGS) entry which is preliminary data.</text>
</comment>
<proteinExistence type="inferred from homology"/>
<evidence type="ECO:0000313" key="10">
    <source>
        <dbReference type="Proteomes" id="UP000254866"/>
    </source>
</evidence>
<dbReference type="Pfam" id="PF00682">
    <property type="entry name" value="HMGL-like"/>
    <property type="match status" value="2"/>
</dbReference>
<dbReference type="AlphaFoldDB" id="A0A370TXI8"/>
<feature type="compositionally biased region" description="Low complexity" evidence="7">
    <location>
        <begin position="28"/>
        <end position="37"/>
    </location>
</feature>
<reference evidence="9 10" key="1">
    <citation type="journal article" date="2018" name="IMA Fungus">
        <title>IMA Genome-F 9: Draft genome sequence of Annulohypoxylon stygium, Aspergillus mulundensis, Berkeleyomyces basicola (syn. Thielaviopsis basicola), Ceratocystis smalleyi, two Cercospora beticola strains, Coleophoma cylindrospora, Fusarium fracticaudum, Phialophora cf. hyalina, and Morchella septimelata.</title>
        <authorList>
            <person name="Wingfield B.D."/>
            <person name="Bills G.F."/>
            <person name="Dong Y."/>
            <person name="Huang W."/>
            <person name="Nel W.J."/>
            <person name="Swalarsk-Parry B.S."/>
            <person name="Vaghefi N."/>
            <person name="Wilken P.M."/>
            <person name="An Z."/>
            <person name="de Beer Z.W."/>
            <person name="De Vos L."/>
            <person name="Chen L."/>
            <person name="Duong T.A."/>
            <person name="Gao Y."/>
            <person name="Hammerbacher A."/>
            <person name="Kikkert J.R."/>
            <person name="Li Y."/>
            <person name="Li H."/>
            <person name="Li K."/>
            <person name="Li Q."/>
            <person name="Liu X."/>
            <person name="Ma X."/>
            <person name="Naidoo K."/>
            <person name="Pethybridge S.J."/>
            <person name="Sun J."/>
            <person name="Steenkamp E.T."/>
            <person name="van der Nest M.A."/>
            <person name="van Wyk S."/>
            <person name="Wingfield M.J."/>
            <person name="Xiong C."/>
            <person name="Yue Q."/>
            <person name="Zhang X."/>
        </authorList>
    </citation>
    <scope>NUCLEOTIDE SEQUENCE [LARGE SCALE GENOMIC DNA]</scope>
    <source>
        <strain evidence="9 10">BP 5553</strain>
    </source>
</reference>
<dbReference type="InterPro" id="IPR000891">
    <property type="entry name" value="PYR_CT"/>
</dbReference>
<dbReference type="PANTHER" id="PTHR42738:SF7">
    <property type="entry name" value="HYDROXYMETHYLGLUTARYL-COA LYASE"/>
    <property type="match status" value="1"/>
</dbReference>
<name>A0A370TXI8_9HELO</name>
<dbReference type="GO" id="GO:0046951">
    <property type="term" value="P:ketone body biosynthetic process"/>
    <property type="evidence" value="ECO:0007669"/>
    <property type="project" value="TreeGrafter"/>
</dbReference>
<keyword evidence="4" id="KW-0479">Metal-binding</keyword>
<dbReference type="InterPro" id="IPR013785">
    <property type="entry name" value="Aldolase_TIM"/>
</dbReference>
<dbReference type="PANTHER" id="PTHR42738">
    <property type="entry name" value="HYDROXYMETHYLGLUTARYL-COA LYASE"/>
    <property type="match status" value="1"/>
</dbReference>